<dbReference type="InterPro" id="IPR002470">
    <property type="entry name" value="Peptidase_S9A"/>
</dbReference>
<gene>
    <name evidence="7" type="ORF">ACFPK8_13920</name>
</gene>
<dbReference type="Proteomes" id="UP001595937">
    <property type="component" value="Unassembled WGS sequence"/>
</dbReference>
<feature type="domain" description="Peptidase S9A N-terminal" evidence="6">
    <location>
        <begin position="27"/>
        <end position="110"/>
    </location>
</feature>
<evidence type="ECO:0000256" key="1">
    <source>
        <dbReference type="ARBA" id="ARBA00005228"/>
    </source>
</evidence>
<dbReference type="PANTHER" id="PTHR11757:SF19">
    <property type="entry name" value="PROLYL ENDOPEPTIDASE-LIKE"/>
    <property type="match status" value="1"/>
</dbReference>
<keyword evidence="3" id="KW-0378">Hydrolase</keyword>
<dbReference type="SUPFAM" id="SSF53474">
    <property type="entry name" value="alpha/beta-Hydrolases"/>
    <property type="match status" value="1"/>
</dbReference>
<comment type="caution">
    <text evidence="7">The sequence shown here is derived from an EMBL/GenBank/DDBJ whole genome shotgun (WGS) entry which is preliminary data.</text>
</comment>
<evidence type="ECO:0000313" key="8">
    <source>
        <dbReference type="Proteomes" id="UP001595937"/>
    </source>
</evidence>
<evidence type="ECO:0000313" key="7">
    <source>
        <dbReference type="EMBL" id="MFC5298607.1"/>
    </source>
</evidence>
<dbReference type="Gene3D" id="2.130.10.120">
    <property type="entry name" value="Prolyl oligopeptidase, N-terminal domain"/>
    <property type="match status" value="1"/>
</dbReference>
<keyword evidence="8" id="KW-1185">Reference proteome</keyword>
<dbReference type="EMBL" id="JBHSLN010000076">
    <property type="protein sequence ID" value="MFC5298607.1"/>
    <property type="molecule type" value="Genomic_DNA"/>
</dbReference>
<evidence type="ECO:0000256" key="2">
    <source>
        <dbReference type="ARBA" id="ARBA00022670"/>
    </source>
</evidence>
<dbReference type="PANTHER" id="PTHR11757">
    <property type="entry name" value="PROTEASE FAMILY S9A OLIGOPEPTIDASE"/>
    <property type="match status" value="1"/>
</dbReference>
<keyword evidence="4" id="KW-0720">Serine protease</keyword>
<accession>A0ABW0FGR2</accession>
<evidence type="ECO:0000259" key="6">
    <source>
        <dbReference type="Pfam" id="PF02897"/>
    </source>
</evidence>
<dbReference type="Gene3D" id="3.40.50.1820">
    <property type="entry name" value="alpha/beta hydrolase"/>
    <property type="match status" value="1"/>
</dbReference>
<dbReference type="SUPFAM" id="SSF50993">
    <property type="entry name" value="Peptidase/esterase 'gauge' domain"/>
    <property type="match status" value="1"/>
</dbReference>
<dbReference type="GeneID" id="303299302"/>
<sequence length="717" mass="76902">MTQDMIAPAAAAPHALGRTVAAPLATRHSESRTVHGDTAVTSYGWMRDQHSPETVAHLVAENAYTDQRTAHLDGRRSTLLRALTETDRDVDLSAPVYSGGWWYIDRPTTGADSRGADLSSDASLSRVRATAAPELRTVPVIRDGVPLEGEEVVIPDRQLVVGLALSTGHDLLARADASVGGCDITVVDLSTGDVVDRAVQQAGPDLAFSRDSRWLFYTQLDDIGRRHQVRRHRLGTPAAADEIVLTESDHWAELSMARSRDTSTLLISSVSTTASETWLLDLDDPTGAARSVTGRHHGVHQVIEHAGDRLLAIRQGEVGGSVLSVAPLAGTDGLADATPLLTAAEGEQFDAVEAFEGFVALQVRTGGLPGVWILPRLTDGSFDIAALRAVDHGGELDALHLDANPSWSQRTLRYRLDSLRTPATIAQLDVATGETEVLRRAATPGIDLGRYLERRLWATSADGTQVPISLLARHDVATDGTAPGILYGEGAFGTSNDPRLLPGALALADRGLVVAVAHVRGGGEMGRDWHRRGRLLHKANSFDDFVACAEHLVSQGWVAQDRLGALGQGSGGLLVAASANRAPDRFRAIVAGAPLVDPLETLLDPEVMLTLEEWAEWGDPAGDEQIYRRLRSYSPAENIRATEYPAVFAWTSLDHQEVLAAEAAIWVAALRARVTSDPQERPVLLRCVPTAAADASALQAESMAWLLDQLEVPEVSH</sequence>
<dbReference type="Pfam" id="PF00326">
    <property type="entry name" value="Peptidase_S9"/>
    <property type="match status" value="1"/>
</dbReference>
<protein>
    <submittedName>
        <fullName evidence="7">Prolyl oligopeptidase family serine peptidase</fullName>
    </submittedName>
</protein>
<dbReference type="InterPro" id="IPR001375">
    <property type="entry name" value="Peptidase_S9_cat"/>
</dbReference>
<dbReference type="Pfam" id="PF02897">
    <property type="entry name" value="Peptidase_S9_N"/>
    <property type="match status" value="2"/>
</dbReference>
<evidence type="ECO:0000256" key="4">
    <source>
        <dbReference type="ARBA" id="ARBA00022825"/>
    </source>
</evidence>
<comment type="similarity">
    <text evidence="1">Belongs to the peptidase S9A family.</text>
</comment>
<reference evidence="8" key="1">
    <citation type="journal article" date="2019" name="Int. J. Syst. Evol. Microbiol.">
        <title>The Global Catalogue of Microorganisms (GCM) 10K type strain sequencing project: providing services to taxonomists for standard genome sequencing and annotation.</title>
        <authorList>
            <consortium name="The Broad Institute Genomics Platform"/>
            <consortium name="The Broad Institute Genome Sequencing Center for Infectious Disease"/>
            <person name="Wu L."/>
            <person name="Ma J."/>
        </authorList>
    </citation>
    <scope>NUCLEOTIDE SEQUENCE [LARGE SCALE GENOMIC DNA]</scope>
    <source>
        <strain evidence="8">CGMCC 1.16455</strain>
    </source>
</reference>
<dbReference type="RefSeq" id="WP_343926539.1">
    <property type="nucleotide sequence ID" value="NZ_BAAAIR010000103.1"/>
</dbReference>
<feature type="domain" description="Peptidase S9 prolyl oligopeptidase catalytic" evidence="5">
    <location>
        <begin position="507"/>
        <end position="673"/>
    </location>
</feature>
<proteinExistence type="inferred from homology"/>
<organism evidence="7 8">
    <name type="scientific">Brachybacterium tyrofermentans</name>
    <dbReference type="NCBI Taxonomy" id="47848"/>
    <lineage>
        <taxon>Bacteria</taxon>
        <taxon>Bacillati</taxon>
        <taxon>Actinomycetota</taxon>
        <taxon>Actinomycetes</taxon>
        <taxon>Micrococcales</taxon>
        <taxon>Dermabacteraceae</taxon>
        <taxon>Brachybacterium</taxon>
    </lineage>
</organism>
<dbReference type="InterPro" id="IPR051543">
    <property type="entry name" value="Serine_Peptidase_S9A"/>
</dbReference>
<evidence type="ECO:0000256" key="3">
    <source>
        <dbReference type="ARBA" id="ARBA00022801"/>
    </source>
</evidence>
<name>A0ABW0FGR2_9MICO</name>
<keyword evidence="2" id="KW-0645">Protease</keyword>
<dbReference type="PRINTS" id="PR00862">
    <property type="entry name" value="PROLIGOPTASE"/>
</dbReference>
<feature type="domain" description="Peptidase S9A N-terminal" evidence="6">
    <location>
        <begin position="165"/>
        <end position="439"/>
    </location>
</feature>
<dbReference type="InterPro" id="IPR023302">
    <property type="entry name" value="Pept_S9A_N"/>
</dbReference>
<evidence type="ECO:0000259" key="5">
    <source>
        <dbReference type="Pfam" id="PF00326"/>
    </source>
</evidence>
<dbReference type="InterPro" id="IPR029058">
    <property type="entry name" value="AB_hydrolase_fold"/>
</dbReference>